<dbReference type="AlphaFoldDB" id="A0A7R8UFE0"/>
<dbReference type="InterPro" id="IPR036427">
    <property type="entry name" value="Bromodomain-like_sf"/>
</dbReference>
<dbReference type="EMBL" id="LR899009">
    <property type="protein sequence ID" value="CAD7079817.1"/>
    <property type="molecule type" value="Genomic_DNA"/>
</dbReference>
<protein>
    <recommendedName>
        <fullName evidence="5">Bromo domain-containing protein</fullName>
    </recommendedName>
</protein>
<evidence type="ECO:0000256" key="1">
    <source>
        <dbReference type="ARBA" id="ARBA00023117"/>
    </source>
</evidence>
<reference evidence="3 4" key="1">
    <citation type="submission" date="2020-11" db="EMBL/GenBank/DDBJ databases">
        <authorList>
            <person name="Wallbank WR R."/>
            <person name="Pardo Diaz C."/>
            <person name="Kozak K."/>
            <person name="Martin S."/>
            <person name="Jiggins C."/>
            <person name="Moest M."/>
            <person name="Warren A I."/>
            <person name="Generalovic N T."/>
            <person name="Byers J.R.P. K."/>
            <person name="Montejo-Kovacevich G."/>
            <person name="Yen C E."/>
        </authorList>
    </citation>
    <scope>NUCLEOTIDE SEQUENCE [LARGE SCALE GENOMIC DNA]</scope>
</reference>
<keyword evidence="1" id="KW-0103">Bromodomain</keyword>
<feature type="region of interest" description="Disordered" evidence="2">
    <location>
        <begin position="544"/>
        <end position="590"/>
    </location>
</feature>
<dbReference type="OMA" id="YQFEHIT"/>
<proteinExistence type="predicted"/>
<dbReference type="SUPFAM" id="SSF47370">
    <property type="entry name" value="Bromodomain"/>
    <property type="match status" value="1"/>
</dbReference>
<organism evidence="3 4">
    <name type="scientific">Hermetia illucens</name>
    <name type="common">Black soldier fly</name>
    <dbReference type="NCBI Taxonomy" id="343691"/>
    <lineage>
        <taxon>Eukaryota</taxon>
        <taxon>Metazoa</taxon>
        <taxon>Ecdysozoa</taxon>
        <taxon>Arthropoda</taxon>
        <taxon>Hexapoda</taxon>
        <taxon>Insecta</taxon>
        <taxon>Pterygota</taxon>
        <taxon>Neoptera</taxon>
        <taxon>Endopterygota</taxon>
        <taxon>Diptera</taxon>
        <taxon>Brachycera</taxon>
        <taxon>Stratiomyomorpha</taxon>
        <taxon>Stratiomyidae</taxon>
        <taxon>Hermetiinae</taxon>
        <taxon>Hermetia</taxon>
    </lineage>
</organism>
<dbReference type="Proteomes" id="UP000594454">
    <property type="component" value="Chromosome 1"/>
</dbReference>
<dbReference type="InParanoid" id="A0A7R8UFE0"/>
<dbReference type="Gene3D" id="1.20.920.10">
    <property type="entry name" value="Bromodomain-like"/>
    <property type="match status" value="1"/>
</dbReference>
<evidence type="ECO:0000313" key="4">
    <source>
        <dbReference type="Proteomes" id="UP000594454"/>
    </source>
</evidence>
<accession>A0A7R8UFE0</accession>
<gene>
    <name evidence="3" type="ORF">HERILL_LOCUS3009</name>
</gene>
<name>A0A7R8UFE0_HERIL</name>
<sequence length="757" mass="84768">MSSYSNDFILQEGLLRRKPRQILGMNNQTQVDLRLGGANDNISSHVNCPGSMNSNNMDRLRISNLMAQDFHSFWPYGQFMSPVCPPGVAMFPTPYPLPLYQSNNIPSNYDNPQARFMPNTGANTRNVEPNNMTIQIGVQCMNHNNPVNINALNDLTMPLPKSPGEPETAMNNRKLPSTLLQREGRISDLHPPVSSVELPYGSTTVPNPYHDKSNGIDAVFAKDFEKKFGNRFSFDMSDGPAMIDMSSLCQEKFSELTRMAMRGCELAERLAYTHRNRPCFKKIDSLCARMKQDLIRPDGVLPNINSQGIAWAVKDFIFVFTRIINAWIIIKGYVYNTPEGLTKVKSALSPDFTKSFAAWQDATMDFVENIIKSFLSLDHLVQSQKAAFQKMDSTMKASSTPLKKPPNVNSDLNGTNQKLNFKMFDDSYDFLNDNVSTDSNPKQTSILNESSNNALNKSYFSTLVEDSEETQRKATANGTYFKTGVYNPLQKESNSGLDSSTSSKKDIVVDSPIDPCIGKTFNNSGADEVNLLWPNTTPILDTCNQSVTSSPINGEGDGKQQSIPQQSISNPPCGGGNGLPPVPIGVPPNHNSLNMKPGNDWLPFEFRVLEKNLTNFSSAFDPTITKPIGSDLTEKLEVLLQRISNLSEGKYFFTAHFTRNYFPDFTAKYPNFMDLRSIILKAQVGGYSHIFEIVHDLKLIIYHAKIYLKINPNDLLKNSIAEYEKEIDNILTEKLFKNWQFDHISGDPNESIFPTTI</sequence>
<evidence type="ECO:0000256" key="2">
    <source>
        <dbReference type="SAM" id="MobiDB-lite"/>
    </source>
</evidence>
<feature type="compositionally biased region" description="Low complexity" evidence="2">
    <location>
        <begin position="560"/>
        <end position="572"/>
    </location>
</feature>
<keyword evidence="4" id="KW-1185">Reference proteome</keyword>
<dbReference type="OrthoDB" id="1742084at2759"/>
<evidence type="ECO:0008006" key="5">
    <source>
        <dbReference type="Google" id="ProtNLM"/>
    </source>
</evidence>
<evidence type="ECO:0000313" key="3">
    <source>
        <dbReference type="EMBL" id="CAD7079817.1"/>
    </source>
</evidence>